<dbReference type="WBParaSite" id="PTRK_0000466000.1">
    <property type="protein sequence ID" value="PTRK_0000466000.1"/>
    <property type="gene ID" value="PTRK_0000466000"/>
</dbReference>
<dbReference type="Proteomes" id="UP000038045">
    <property type="component" value="Unplaced"/>
</dbReference>
<proteinExistence type="predicted"/>
<dbReference type="AlphaFoldDB" id="A0A0N4ZAU6"/>
<dbReference type="Pfam" id="PF00046">
    <property type="entry name" value="Homeodomain"/>
    <property type="match status" value="1"/>
</dbReference>
<dbReference type="PRINTS" id="PR00024">
    <property type="entry name" value="HOMEOBOX"/>
</dbReference>
<feature type="domain" description="Homeobox" evidence="7">
    <location>
        <begin position="123"/>
        <end position="183"/>
    </location>
</feature>
<dbReference type="InterPro" id="IPR001356">
    <property type="entry name" value="HD"/>
</dbReference>
<dbReference type="GO" id="GO:0005634">
    <property type="term" value="C:nucleus"/>
    <property type="evidence" value="ECO:0007669"/>
    <property type="project" value="UniProtKB-SubCell"/>
</dbReference>
<reference evidence="9" key="1">
    <citation type="submission" date="2017-02" db="UniProtKB">
        <authorList>
            <consortium name="WormBaseParasite"/>
        </authorList>
    </citation>
    <scope>IDENTIFICATION</scope>
</reference>
<evidence type="ECO:0000256" key="1">
    <source>
        <dbReference type="ARBA" id="ARBA00004123"/>
    </source>
</evidence>
<dbReference type="SUPFAM" id="SSF46689">
    <property type="entry name" value="Homeodomain-like"/>
    <property type="match status" value="1"/>
</dbReference>
<dbReference type="PROSITE" id="PS00027">
    <property type="entry name" value="HOMEOBOX_1"/>
    <property type="match status" value="1"/>
</dbReference>
<evidence type="ECO:0000313" key="8">
    <source>
        <dbReference type="Proteomes" id="UP000038045"/>
    </source>
</evidence>
<dbReference type="STRING" id="131310.A0A0N4ZAU6"/>
<feature type="DNA-binding region" description="Homeobox" evidence="5">
    <location>
        <begin position="125"/>
        <end position="184"/>
    </location>
</feature>
<dbReference type="PROSITE" id="PS50071">
    <property type="entry name" value="HOMEOBOX_2"/>
    <property type="match status" value="1"/>
</dbReference>
<dbReference type="GO" id="GO:0003677">
    <property type="term" value="F:DNA binding"/>
    <property type="evidence" value="ECO:0007669"/>
    <property type="project" value="UniProtKB-UniRule"/>
</dbReference>
<dbReference type="GO" id="GO:0000981">
    <property type="term" value="F:DNA-binding transcription factor activity, RNA polymerase II-specific"/>
    <property type="evidence" value="ECO:0007669"/>
    <property type="project" value="InterPro"/>
</dbReference>
<protein>
    <submittedName>
        <fullName evidence="9">Homeobox domain-containing protein</fullName>
    </submittedName>
</protein>
<sequence length="197" mass="23293">MAFSLQTLISIGSLIENSIMKSHDEDIKKEIIANQAPEGSLNRNRKQNVQTSYMIKDILSTPKQKEDNSDIRISQLLKYFVNTTTNNTNNSMNNSIQSEIITSNKYSYHQSQKFTNTQQNNLIKKKKARTTFSNYQVFELERYFHIKKYLTSSERLSLAEKLKLSETQVKIWFQNRRTKWKKKEEPIHVYPHFLSKF</sequence>
<dbReference type="CDD" id="cd00086">
    <property type="entry name" value="homeodomain"/>
    <property type="match status" value="1"/>
</dbReference>
<organism evidence="8 9">
    <name type="scientific">Parastrongyloides trichosuri</name>
    <name type="common">Possum-specific nematode worm</name>
    <dbReference type="NCBI Taxonomy" id="131310"/>
    <lineage>
        <taxon>Eukaryota</taxon>
        <taxon>Metazoa</taxon>
        <taxon>Ecdysozoa</taxon>
        <taxon>Nematoda</taxon>
        <taxon>Chromadorea</taxon>
        <taxon>Rhabditida</taxon>
        <taxon>Tylenchina</taxon>
        <taxon>Panagrolaimomorpha</taxon>
        <taxon>Strongyloidoidea</taxon>
        <taxon>Strongyloididae</taxon>
        <taxon>Parastrongyloides</taxon>
    </lineage>
</organism>
<evidence type="ECO:0000256" key="5">
    <source>
        <dbReference type="PROSITE-ProRule" id="PRU00108"/>
    </source>
</evidence>
<comment type="subcellular location">
    <subcellularLocation>
        <location evidence="1 5 6">Nucleus</location>
    </subcellularLocation>
</comment>
<keyword evidence="2 5" id="KW-0238">DNA-binding</keyword>
<dbReference type="SMART" id="SM00389">
    <property type="entry name" value="HOX"/>
    <property type="match status" value="1"/>
</dbReference>
<keyword evidence="8" id="KW-1185">Reference proteome</keyword>
<accession>A0A0N4ZAU6</accession>
<dbReference type="InterPro" id="IPR009057">
    <property type="entry name" value="Homeodomain-like_sf"/>
</dbReference>
<keyword evidence="4 5" id="KW-0539">Nucleus</keyword>
<name>A0A0N4ZAU6_PARTI</name>
<dbReference type="PANTHER" id="PTHR24333">
    <property type="entry name" value="HOMEO BOX HB9 LIKE A-RELATED"/>
    <property type="match status" value="1"/>
</dbReference>
<evidence type="ECO:0000313" key="9">
    <source>
        <dbReference type="WBParaSite" id="PTRK_0000466000.1"/>
    </source>
</evidence>
<dbReference type="PANTHER" id="PTHR24333:SF8">
    <property type="entry name" value="HOMEOBOX PROTEIN CEH-62"/>
    <property type="match status" value="1"/>
</dbReference>
<dbReference type="InterPro" id="IPR050848">
    <property type="entry name" value="Homeobox_TF"/>
</dbReference>
<dbReference type="InterPro" id="IPR017970">
    <property type="entry name" value="Homeobox_CS"/>
</dbReference>
<evidence type="ECO:0000256" key="2">
    <source>
        <dbReference type="ARBA" id="ARBA00023125"/>
    </source>
</evidence>
<evidence type="ECO:0000256" key="6">
    <source>
        <dbReference type="RuleBase" id="RU000682"/>
    </source>
</evidence>
<evidence type="ECO:0000256" key="3">
    <source>
        <dbReference type="ARBA" id="ARBA00023155"/>
    </source>
</evidence>
<evidence type="ECO:0000259" key="7">
    <source>
        <dbReference type="PROSITE" id="PS50071"/>
    </source>
</evidence>
<dbReference type="InterPro" id="IPR020479">
    <property type="entry name" value="HD_metazoa"/>
</dbReference>
<evidence type="ECO:0000256" key="4">
    <source>
        <dbReference type="ARBA" id="ARBA00023242"/>
    </source>
</evidence>
<keyword evidence="3 5" id="KW-0371">Homeobox</keyword>
<dbReference type="Gene3D" id="1.10.10.60">
    <property type="entry name" value="Homeodomain-like"/>
    <property type="match status" value="1"/>
</dbReference>